<feature type="chain" id="PRO_5035162819" evidence="1">
    <location>
        <begin position="18"/>
        <end position="322"/>
    </location>
</feature>
<organism evidence="2 3">
    <name type="scientific">Diacronema lutheri</name>
    <name type="common">Unicellular marine alga</name>
    <name type="synonym">Monochrysis lutheri</name>
    <dbReference type="NCBI Taxonomy" id="2081491"/>
    <lineage>
        <taxon>Eukaryota</taxon>
        <taxon>Haptista</taxon>
        <taxon>Haptophyta</taxon>
        <taxon>Pavlovophyceae</taxon>
        <taxon>Pavlovales</taxon>
        <taxon>Pavlovaceae</taxon>
        <taxon>Diacronema</taxon>
    </lineage>
</organism>
<keyword evidence="1" id="KW-0732">Signal</keyword>
<dbReference type="AlphaFoldDB" id="A0A8J5XJS6"/>
<dbReference type="OrthoDB" id="529273at2759"/>
<reference evidence="2" key="1">
    <citation type="submission" date="2021-05" db="EMBL/GenBank/DDBJ databases">
        <title>The genome of the haptophyte Pavlova lutheri (Diacronema luteri, Pavlovales) - a model for lipid biosynthesis in eukaryotic algae.</title>
        <authorList>
            <person name="Hulatt C.J."/>
            <person name="Posewitz M.C."/>
        </authorList>
    </citation>
    <scope>NUCLEOTIDE SEQUENCE</scope>
    <source>
        <strain evidence="2">NIVA-4/92</strain>
    </source>
</reference>
<dbReference type="Proteomes" id="UP000751190">
    <property type="component" value="Unassembled WGS sequence"/>
</dbReference>
<evidence type="ECO:0000313" key="2">
    <source>
        <dbReference type="EMBL" id="KAG8465657.1"/>
    </source>
</evidence>
<evidence type="ECO:0000256" key="1">
    <source>
        <dbReference type="SAM" id="SignalP"/>
    </source>
</evidence>
<keyword evidence="3" id="KW-1185">Reference proteome</keyword>
<dbReference type="EMBL" id="JAGTXO010000010">
    <property type="protein sequence ID" value="KAG8465657.1"/>
    <property type="molecule type" value="Genomic_DNA"/>
</dbReference>
<proteinExistence type="predicted"/>
<name>A0A8J5XJS6_DIALT</name>
<gene>
    <name evidence="2" type="ORF">KFE25_002964</name>
</gene>
<evidence type="ECO:0000313" key="3">
    <source>
        <dbReference type="Proteomes" id="UP000751190"/>
    </source>
</evidence>
<accession>A0A8J5XJS6</accession>
<feature type="signal peptide" evidence="1">
    <location>
        <begin position="1"/>
        <end position="17"/>
    </location>
</feature>
<comment type="caution">
    <text evidence="2">The sequence shown here is derived from an EMBL/GenBank/DDBJ whole genome shotgun (WGS) entry which is preliminary data.</text>
</comment>
<protein>
    <submittedName>
        <fullName evidence="2">Uncharacterized protein</fullName>
    </submittedName>
</protein>
<sequence>MRLALVLLASLGQHGVAQDATLVSADHPRADVRLLDGSGCERHLLIGRESRLSGHGKLWEYYHFLIDFALRVVYALRNCTCARAVVHAPGWYNDERFSLRLSRTPRSMVPLFNTLFGRYRLRLEPYGLRETPTGELLNFDPHFRWSEQPREWLAFFRDFVRALAAPIPPMGERFDVLVVRRGTAAPNAPKCTRKARLFAQSPVIIAMHGAGISNLAFATSGAAVIEVGLRANRCYMKLAERMGVHYFSYRLVGHGFDRGMQKLSLKALAKTIEVLLGLGGGALLARVPCMLAPAVPVCERHQPSIGPYPSLSRIVRLECHVR</sequence>